<comment type="caution">
    <text evidence="1">The sequence shown here is derived from an EMBL/GenBank/DDBJ whole genome shotgun (WGS) entry which is preliminary data.</text>
</comment>
<feature type="non-terminal residue" evidence="1">
    <location>
        <position position="1"/>
    </location>
</feature>
<name>A0A392T3Y3_9FABA</name>
<accession>A0A392T3Y3</accession>
<sequence>STNWEVDWDMT</sequence>
<evidence type="ECO:0000313" key="1">
    <source>
        <dbReference type="EMBL" id="MCI55472.1"/>
    </source>
</evidence>
<reference evidence="1 2" key="1">
    <citation type="journal article" date="2018" name="Front. Plant Sci.">
        <title>Red Clover (Trifolium pratense) and Zigzag Clover (T. medium) - A Picture of Genomic Similarities and Differences.</title>
        <authorList>
            <person name="Dluhosova J."/>
            <person name="Istvanek J."/>
            <person name="Nedelnik J."/>
            <person name="Repkova J."/>
        </authorList>
    </citation>
    <scope>NUCLEOTIDE SEQUENCE [LARGE SCALE GENOMIC DNA]</scope>
    <source>
        <strain evidence="2">cv. 10/8</strain>
        <tissue evidence="1">Leaf</tissue>
    </source>
</reference>
<keyword evidence="2" id="KW-1185">Reference proteome</keyword>
<dbReference type="Proteomes" id="UP000265520">
    <property type="component" value="Unassembled WGS sequence"/>
</dbReference>
<proteinExistence type="predicted"/>
<dbReference type="EMBL" id="LXQA010496945">
    <property type="protein sequence ID" value="MCI55472.1"/>
    <property type="molecule type" value="Genomic_DNA"/>
</dbReference>
<evidence type="ECO:0000313" key="2">
    <source>
        <dbReference type="Proteomes" id="UP000265520"/>
    </source>
</evidence>
<protein>
    <submittedName>
        <fullName evidence="1">Uncharacterized protein</fullName>
    </submittedName>
</protein>
<organism evidence="1 2">
    <name type="scientific">Trifolium medium</name>
    <dbReference type="NCBI Taxonomy" id="97028"/>
    <lineage>
        <taxon>Eukaryota</taxon>
        <taxon>Viridiplantae</taxon>
        <taxon>Streptophyta</taxon>
        <taxon>Embryophyta</taxon>
        <taxon>Tracheophyta</taxon>
        <taxon>Spermatophyta</taxon>
        <taxon>Magnoliopsida</taxon>
        <taxon>eudicotyledons</taxon>
        <taxon>Gunneridae</taxon>
        <taxon>Pentapetalae</taxon>
        <taxon>rosids</taxon>
        <taxon>fabids</taxon>
        <taxon>Fabales</taxon>
        <taxon>Fabaceae</taxon>
        <taxon>Papilionoideae</taxon>
        <taxon>50 kb inversion clade</taxon>
        <taxon>NPAAA clade</taxon>
        <taxon>Hologalegina</taxon>
        <taxon>IRL clade</taxon>
        <taxon>Trifolieae</taxon>
        <taxon>Trifolium</taxon>
    </lineage>
</organism>